<evidence type="ECO:0000256" key="2">
    <source>
        <dbReference type="SAM" id="MobiDB-lite"/>
    </source>
</evidence>
<gene>
    <name evidence="4" type="ORF">CLV92_101433</name>
</gene>
<dbReference type="GO" id="GO:0008270">
    <property type="term" value="F:zinc ion binding"/>
    <property type="evidence" value="ECO:0007669"/>
    <property type="project" value="UniProtKB-KW"/>
</dbReference>
<evidence type="ECO:0000313" key="4">
    <source>
        <dbReference type="EMBL" id="PPK98733.1"/>
    </source>
</evidence>
<dbReference type="PROSITE" id="PS50966">
    <property type="entry name" value="ZF_SWIM"/>
    <property type="match status" value="1"/>
</dbReference>
<dbReference type="InterPro" id="IPR007527">
    <property type="entry name" value="Znf_SWIM"/>
</dbReference>
<feature type="domain" description="SWIM-type" evidence="3">
    <location>
        <begin position="66"/>
        <end position="99"/>
    </location>
</feature>
<name>A0A2S6IWM4_9ACTN</name>
<organism evidence="4 5">
    <name type="scientific">Kineococcus xinjiangensis</name>
    <dbReference type="NCBI Taxonomy" id="512762"/>
    <lineage>
        <taxon>Bacteria</taxon>
        <taxon>Bacillati</taxon>
        <taxon>Actinomycetota</taxon>
        <taxon>Actinomycetes</taxon>
        <taxon>Kineosporiales</taxon>
        <taxon>Kineosporiaceae</taxon>
        <taxon>Kineococcus</taxon>
    </lineage>
</organism>
<accession>A0A2S6IWM4</accession>
<reference evidence="4 5" key="1">
    <citation type="submission" date="2018-02" db="EMBL/GenBank/DDBJ databases">
        <title>Genomic Encyclopedia of Archaeal and Bacterial Type Strains, Phase II (KMG-II): from individual species to whole genera.</title>
        <authorList>
            <person name="Goeker M."/>
        </authorList>
    </citation>
    <scope>NUCLEOTIDE SEQUENCE [LARGE SCALE GENOMIC DNA]</scope>
    <source>
        <strain evidence="4 5">DSM 22857</strain>
    </source>
</reference>
<comment type="caution">
    <text evidence="4">The sequence shown here is derived from an EMBL/GenBank/DDBJ whole genome shotgun (WGS) entry which is preliminary data.</text>
</comment>
<keyword evidence="1" id="KW-0479">Metal-binding</keyword>
<feature type="region of interest" description="Disordered" evidence="2">
    <location>
        <begin position="127"/>
        <end position="161"/>
    </location>
</feature>
<proteinExistence type="predicted"/>
<evidence type="ECO:0000259" key="3">
    <source>
        <dbReference type="PROSITE" id="PS50966"/>
    </source>
</evidence>
<evidence type="ECO:0000256" key="1">
    <source>
        <dbReference type="PROSITE-ProRule" id="PRU00325"/>
    </source>
</evidence>
<dbReference type="Pfam" id="PF04434">
    <property type="entry name" value="SWIM"/>
    <property type="match status" value="1"/>
</dbReference>
<feature type="compositionally biased region" description="Low complexity" evidence="2">
    <location>
        <begin position="140"/>
        <end position="149"/>
    </location>
</feature>
<dbReference type="AlphaFoldDB" id="A0A2S6IWM4"/>
<sequence>MSGSLASVGDVPQRWSPEQVVALAPDASSVAAGRKLAAAGPWSQTGATAEPAAVWGLCKGSGKTPYQTIVDLTGPAYRCSCPSRKFPCKHALGLLLLWSAGGVEETAAPSDFAAAWLDSRAAKAARSTTAGADGTGTGVDGTSAGVDGTSAGADGTGVQRDAERAARRRAEQRAERMGAGAADLDRWLRDRVRTGLAGADRAGYGDVDAVAARLVDAQAQVLAGGVRRLAGVAASGDGWPGRLLAELALLRLLTAAHSRLADLPEPLAATVRARVGYPVRTEDVLATPAVRDRWNVLSLRDSTEDRLVVRRVVLLGEHTGRVAVVLSFAPPGQPLDASLVPGRSLEADLHFHPGSAPRAVVGARHGEPGVLGAVAGAGVAAALASWAQALAADPWLTSWPVVLAAVVPAADPGEDRPGSLLDEAGDALPLAPGAEPWHLLAVSGGRPVTVVAEQTPLGLHPLSALTEHGLVAL</sequence>
<protein>
    <submittedName>
        <fullName evidence="4">SWIM zinc finger protein</fullName>
    </submittedName>
</protein>
<dbReference type="EMBL" id="PTJD01000001">
    <property type="protein sequence ID" value="PPK98733.1"/>
    <property type="molecule type" value="Genomic_DNA"/>
</dbReference>
<keyword evidence="5" id="KW-1185">Reference proteome</keyword>
<dbReference type="OrthoDB" id="9816340at2"/>
<evidence type="ECO:0000313" key="5">
    <source>
        <dbReference type="Proteomes" id="UP000239485"/>
    </source>
</evidence>
<keyword evidence="1" id="KW-0862">Zinc</keyword>
<keyword evidence="1" id="KW-0863">Zinc-finger</keyword>
<dbReference type="Proteomes" id="UP000239485">
    <property type="component" value="Unassembled WGS sequence"/>
</dbReference>